<evidence type="ECO:0000256" key="3">
    <source>
        <dbReference type="PIRSR" id="PIRSR000103-1"/>
    </source>
</evidence>
<dbReference type="SUPFAM" id="SSF51735">
    <property type="entry name" value="NAD(P)-binding Rossmann-fold domains"/>
    <property type="match status" value="1"/>
</dbReference>
<dbReference type="Pfam" id="PF14833">
    <property type="entry name" value="NAD_binding_11"/>
    <property type="match status" value="1"/>
</dbReference>
<dbReference type="RefSeq" id="WP_137260834.1">
    <property type="nucleotide sequence ID" value="NZ_SZQL01000003.1"/>
</dbReference>
<evidence type="ECO:0000259" key="5">
    <source>
        <dbReference type="Pfam" id="PF14833"/>
    </source>
</evidence>
<accession>A0A4U3L762</accession>
<dbReference type="PANTHER" id="PTHR43580">
    <property type="entry name" value="OXIDOREDUCTASE GLYR1-RELATED"/>
    <property type="match status" value="1"/>
</dbReference>
<dbReference type="InterPro" id="IPR029154">
    <property type="entry name" value="HIBADH-like_NADP-bd"/>
</dbReference>
<dbReference type="GO" id="GO:0050661">
    <property type="term" value="F:NADP binding"/>
    <property type="evidence" value="ECO:0007669"/>
    <property type="project" value="InterPro"/>
</dbReference>
<dbReference type="GO" id="GO:0016491">
    <property type="term" value="F:oxidoreductase activity"/>
    <property type="evidence" value="ECO:0007669"/>
    <property type="project" value="UniProtKB-KW"/>
</dbReference>
<dbReference type="InterPro" id="IPR013328">
    <property type="entry name" value="6PGD_dom2"/>
</dbReference>
<organism evidence="6 7">
    <name type="scientific">Ilyomonas limi</name>
    <dbReference type="NCBI Taxonomy" id="2575867"/>
    <lineage>
        <taxon>Bacteria</taxon>
        <taxon>Pseudomonadati</taxon>
        <taxon>Bacteroidota</taxon>
        <taxon>Chitinophagia</taxon>
        <taxon>Chitinophagales</taxon>
        <taxon>Chitinophagaceae</taxon>
        <taxon>Ilyomonas</taxon>
    </lineage>
</organism>
<dbReference type="InterPro" id="IPR036291">
    <property type="entry name" value="NAD(P)-bd_dom_sf"/>
</dbReference>
<keyword evidence="2" id="KW-0520">NAD</keyword>
<comment type="caution">
    <text evidence="6">The sequence shown here is derived from an EMBL/GenBank/DDBJ whole genome shotgun (WGS) entry which is preliminary data.</text>
</comment>
<feature type="domain" description="6-phosphogluconate dehydrogenase NADP-binding" evidence="4">
    <location>
        <begin position="6"/>
        <end position="166"/>
    </location>
</feature>
<dbReference type="InterPro" id="IPR006115">
    <property type="entry name" value="6PGDH_NADP-bd"/>
</dbReference>
<dbReference type="InterPro" id="IPR008927">
    <property type="entry name" value="6-PGluconate_DH-like_C_sf"/>
</dbReference>
<proteinExistence type="predicted"/>
<evidence type="ECO:0000313" key="6">
    <source>
        <dbReference type="EMBL" id="TKK70289.1"/>
    </source>
</evidence>
<dbReference type="Gene3D" id="1.10.1040.10">
    <property type="entry name" value="N-(1-d-carboxylethyl)-l-norvaline Dehydrogenase, domain 2"/>
    <property type="match status" value="1"/>
</dbReference>
<gene>
    <name evidence="6" type="ORF">FC093_05950</name>
</gene>
<reference evidence="6 7" key="1">
    <citation type="submission" date="2019-05" db="EMBL/GenBank/DDBJ databases">
        <title>Panacibacter sp. strain 17mud1-8 Genome sequencing and assembly.</title>
        <authorList>
            <person name="Chhetri G."/>
        </authorList>
    </citation>
    <scope>NUCLEOTIDE SEQUENCE [LARGE SCALE GENOMIC DNA]</scope>
    <source>
        <strain evidence="6 7">17mud1-8</strain>
    </source>
</reference>
<dbReference type="GO" id="GO:0051287">
    <property type="term" value="F:NAD binding"/>
    <property type="evidence" value="ECO:0007669"/>
    <property type="project" value="InterPro"/>
</dbReference>
<dbReference type="OrthoDB" id="9786703at2"/>
<feature type="active site" evidence="3">
    <location>
        <position position="175"/>
    </location>
</feature>
<feature type="domain" description="3-hydroxyisobutyrate dehydrogenase-like NAD-binding" evidence="5">
    <location>
        <begin position="169"/>
        <end position="284"/>
    </location>
</feature>
<protein>
    <submittedName>
        <fullName evidence="6">NAD(P)-dependent oxidoreductase</fullName>
    </submittedName>
</protein>
<dbReference type="Gene3D" id="3.40.50.720">
    <property type="entry name" value="NAD(P)-binding Rossmann-like Domain"/>
    <property type="match status" value="1"/>
</dbReference>
<dbReference type="Pfam" id="PF03446">
    <property type="entry name" value="NAD_binding_2"/>
    <property type="match status" value="1"/>
</dbReference>
<evidence type="ECO:0000256" key="1">
    <source>
        <dbReference type="ARBA" id="ARBA00023002"/>
    </source>
</evidence>
<evidence type="ECO:0000313" key="7">
    <source>
        <dbReference type="Proteomes" id="UP000305848"/>
    </source>
</evidence>
<dbReference type="InterPro" id="IPR015815">
    <property type="entry name" value="HIBADH-related"/>
</dbReference>
<name>A0A4U3L762_9BACT</name>
<dbReference type="EMBL" id="SZQL01000003">
    <property type="protein sequence ID" value="TKK70289.1"/>
    <property type="molecule type" value="Genomic_DNA"/>
</dbReference>
<sequence>MSKTTLGWIGLGNMGIPMCRNLLKAGYPLTVYNRTTGKEKELTDAGAQTAESPAKLLQSCEVVFVMVSDDAAVKAVFNGEDGLLSAAISNQSKIIINTSTISPETTKQVAQQCNNKGIAYLEAPVSGSVKPAEDATLIVLAGGPKTVFNSAKPILDCLGKMVMHLGYYGSAGVAKLAINLLVGFNMQGLAETVLFAQQHGIDAKDMLTIVNEGGCANGTTKAKTPVILSGNYAPAFSVKNYAKDLRLAKNTGITTPLANTLHDTYQAALDKYEEEDAMAILKYLQEKE</sequence>
<evidence type="ECO:0000259" key="4">
    <source>
        <dbReference type="Pfam" id="PF03446"/>
    </source>
</evidence>
<dbReference type="SUPFAM" id="SSF48179">
    <property type="entry name" value="6-phosphogluconate dehydrogenase C-terminal domain-like"/>
    <property type="match status" value="1"/>
</dbReference>
<keyword evidence="1" id="KW-0560">Oxidoreductase</keyword>
<dbReference type="PIRSF" id="PIRSF000103">
    <property type="entry name" value="HIBADH"/>
    <property type="match status" value="1"/>
</dbReference>
<keyword evidence="7" id="KW-1185">Reference proteome</keyword>
<dbReference type="Proteomes" id="UP000305848">
    <property type="component" value="Unassembled WGS sequence"/>
</dbReference>
<dbReference type="InterPro" id="IPR051265">
    <property type="entry name" value="HIBADH-related_NP60_sf"/>
</dbReference>
<dbReference type="PANTHER" id="PTHR43580:SF2">
    <property type="entry name" value="CYTOKINE-LIKE NUCLEAR FACTOR N-PAC"/>
    <property type="match status" value="1"/>
</dbReference>
<evidence type="ECO:0000256" key="2">
    <source>
        <dbReference type="ARBA" id="ARBA00023027"/>
    </source>
</evidence>
<dbReference type="AlphaFoldDB" id="A0A4U3L762"/>